<organism evidence="1 2">
    <name type="scientific">Cuscuta campestris</name>
    <dbReference type="NCBI Taxonomy" id="132261"/>
    <lineage>
        <taxon>Eukaryota</taxon>
        <taxon>Viridiplantae</taxon>
        <taxon>Streptophyta</taxon>
        <taxon>Embryophyta</taxon>
        <taxon>Tracheophyta</taxon>
        <taxon>Spermatophyta</taxon>
        <taxon>Magnoliopsida</taxon>
        <taxon>eudicotyledons</taxon>
        <taxon>Gunneridae</taxon>
        <taxon>Pentapetalae</taxon>
        <taxon>asterids</taxon>
        <taxon>lamiids</taxon>
        <taxon>Solanales</taxon>
        <taxon>Convolvulaceae</taxon>
        <taxon>Cuscuteae</taxon>
        <taxon>Cuscuta</taxon>
        <taxon>Cuscuta subgen. Grammica</taxon>
        <taxon>Cuscuta sect. Cleistogrammica</taxon>
    </lineage>
</organism>
<dbReference type="AlphaFoldDB" id="A0A484MDU9"/>
<gene>
    <name evidence="1" type="ORF">CCAM_LOCUS28909</name>
</gene>
<dbReference type="EMBL" id="OOIL02003357">
    <property type="protein sequence ID" value="VFQ87133.1"/>
    <property type="molecule type" value="Genomic_DNA"/>
</dbReference>
<proteinExistence type="predicted"/>
<keyword evidence="2" id="KW-1185">Reference proteome</keyword>
<protein>
    <submittedName>
        <fullName evidence="1">Uncharacterized protein</fullName>
    </submittedName>
</protein>
<evidence type="ECO:0000313" key="2">
    <source>
        <dbReference type="Proteomes" id="UP000595140"/>
    </source>
</evidence>
<evidence type="ECO:0000313" key="1">
    <source>
        <dbReference type="EMBL" id="VFQ87133.1"/>
    </source>
</evidence>
<sequence length="104" mass="12213">MRAVALIRGSGFWRPLTEELWRPLKEELRAEIVGQLTEHHSPFPSLHEFQFFLIFQIRTELVNQGLGCNYEVKNVVVLLEMAVHRQIEIHDTIFKPNKQDLGFD</sequence>
<reference evidence="1 2" key="1">
    <citation type="submission" date="2018-04" db="EMBL/GenBank/DDBJ databases">
        <authorList>
            <person name="Vogel A."/>
        </authorList>
    </citation>
    <scope>NUCLEOTIDE SEQUENCE [LARGE SCALE GENOMIC DNA]</scope>
</reference>
<name>A0A484MDU9_9ASTE</name>
<accession>A0A484MDU9</accession>
<dbReference type="Proteomes" id="UP000595140">
    <property type="component" value="Unassembled WGS sequence"/>
</dbReference>